<feature type="region of interest" description="Disordered" evidence="1">
    <location>
        <begin position="376"/>
        <end position="424"/>
    </location>
</feature>
<proteinExistence type="predicted"/>
<evidence type="ECO:0000256" key="1">
    <source>
        <dbReference type="SAM" id="MobiDB-lite"/>
    </source>
</evidence>
<name>A0A8H5FTZ3_9AGAR</name>
<feature type="compositionally biased region" description="Low complexity" evidence="1">
    <location>
        <begin position="376"/>
        <end position="395"/>
    </location>
</feature>
<dbReference type="Proteomes" id="UP000559027">
    <property type="component" value="Unassembled WGS sequence"/>
</dbReference>
<feature type="region of interest" description="Disordered" evidence="1">
    <location>
        <begin position="176"/>
        <end position="198"/>
    </location>
</feature>
<dbReference type="OrthoDB" id="3351042at2759"/>
<reference evidence="2 3" key="1">
    <citation type="journal article" date="2020" name="ISME J.">
        <title>Uncovering the hidden diversity of litter-decomposition mechanisms in mushroom-forming fungi.</title>
        <authorList>
            <person name="Floudas D."/>
            <person name="Bentzer J."/>
            <person name="Ahren D."/>
            <person name="Johansson T."/>
            <person name="Persson P."/>
            <person name="Tunlid A."/>
        </authorList>
    </citation>
    <scope>NUCLEOTIDE SEQUENCE [LARGE SCALE GENOMIC DNA]</scope>
    <source>
        <strain evidence="2 3">CBS 146.42</strain>
    </source>
</reference>
<protein>
    <submittedName>
        <fullName evidence="2">Uncharacterized protein</fullName>
    </submittedName>
</protein>
<organism evidence="2 3">
    <name type="scientific">Leucocoprinus leucothites</name>
    <dbReference type="NCBI Taxonomy" id="201217"/>
    <lineage>
        <taxon>Eukaryota</taxon>
        <taxon>Fungi</taxon>
        <taxon>Dikarya</taxon>
        <taxon>Basidiomycota</taxon>
        <taxon>Agaricomycotina</taxon>
        <taxon>Agaricomycetes</taxon>
        <taxon>Agaricomycetidae</taxon>
        <taxon>Agaricales</taxon>
        <taxon>Agaricineae</taxon>
        <taxon>Agaricaceae</taxon>
        <taxon>Leucocoprinus</taxon>
    </lineage>
</organism>
<evidence type="ECO:0000313" key="3">
    <source>
        <dbReference type="Proteomes" id="UP000559027"/>
    </source>
</evidence>
<keyword evidence="3" id="KW-1185">Reference proteome</keyword>
<feature type="region of interest" description="Disordered" evidence="1">
    <location>
        <begin position="320"/>
        <end position="346"/>
    </location>
</feature>
<evidence type="ECO:0000313" key="2">
    <source>
        <dbReference type="EMBL" id="KAF5349091.1"/>
    </source>
</evidence>
<accession>A0A8H5FTZ3</accession>
<feature type="region of interest" description="Disordered" evidence="1">
    <location>
        <begin position="219"/>
        <end position="246"/>
    </location>
</feature>
<feature type="compositionally biased region" description="Basic and acidic residues" evidence="1">
    <location>
        <begin position="220"/>
        <end position="236"/>
    </location>
</feature>
<gene>
    <name evidence="2" type="ORF">D9756_009326</name>
</gene>
<comment type="caution">
    <text evidence="2">The sequence shown here is derived from an EMBL/GenBank/DDBJ whole genome shotgun (WGS) entry which is preliminary data.</text>
</comment>
<feature type="compositionally biased region" description="Basic and acidic residues" evidence="1">
    <location>
        <begin position="410"/>
        <end position="424"/>
    </location>
</feature>
<sequence>MMGGMAAVAAPAMGPIADVVITSLGDSIFVELGLHSGFELSSKAANDLVFGYTAKRMIPIHSDILHTTAIKVLLITLKYKHTMEDAALGFYRSSLHKDISLFSTIKDYLAVEKGWFSPYLFASARRPIIPRSMKPDIVFCHGPFLSGDYRIGETLLAESATKIILCDAPAVASMPLSPSIGGPTPDPEESEHGVEHHESLRSRFQSSLTLSASRLKSHFSHADRVTSPTPEHEQEPKLTPLPPPSAPRRLLVQLVGLKPHRKLWTTSARPSESVINYILFNGCPAIVVPVKTGAPLIAWYAGMTLEGIWKVKLPDSVESEELATANGGATDENDDDRGDQTAGANTGTRTFRGIVHVLYEYLDLCVDWERVKIPSTNTSSSSGSGMGNDSVSGSNFDLATDSPAVPLADPKSEDTNDAKDKEEKKKKAILRNALALLVAAAVRSGSGVDVTKEVDEDHSGIAMWRIP</sequence>
<dbReference type="EMBL" id="JAACJO010000017">
    <property type="protein sequence ID" value="KAF5349091.1"/>
    <property type="molecule type" value="Genomic_DNA"/>
</dbReference>
<dbReference type="AlphaFoldDB" id="A0A8H5FTZ3"/>